<dbReference type="PROSITE" id="PS50850">
    <property type="entry name" value="MFS"/>
    <property type="match status" value="1"/>
</dbReference>
<dbReference type="PANTHER" id="PTHR43791">
    <property type="entry name" value="PERMEASE-RELATED"/>
    <property type="match status" value="1"/>
</dbReference>
<feature type="transmembrane region" description="Helical" evidence="6">
    <location>
        <begin position="309"/>
        <end position="326"/>
    </location>
</feature>
<feature type="transmembrane region" description="Helical" evidence="6">
    <location>
        <begin position="109"/>
        <end position="130"/>
    </location>
</feature>
<dbReference type="SUPFAM" id="SSF103473">
    <property type="entry name" value="MFS general substrate transporter"/>
    <property type="match status" value="1"/>
</dbReference>
<sequence>MRKVDWRLIPILSAMYCVSLIDRTNLSLARQANNMHMDKELGTNLGNRYSIITLIFFVPYIIFEVPSQLGIRKFGARWWLGGATTLWGIIMLAMGFAPNWQTLAALRAILGLFESALFPGAAFLISCWYARREMAIRNALFYVVAGIVNTFGSPIGYGMSLLHTRGGLSGWSWIFIFFGILTIVVGLLGILFIVDFPDKATFLSDEQRQLVHTRIQRDRGDATPDPVTLAKVIRYLCDFRIWVYGLMFMSSTMSSYSLAYFLPVILGSMGFNNVETMLLNVPCTVYAFIPSLGTAYLADRYRNARGWCVVFNALCVILGTCMYSQLPMPQKAARYVGVFFAVGGCNANIPLLLAWAQTSIRAQSKRAVFAAMIVAWGGVGGILAGVVFIQKEAKRGYPTGVFFTIGMNAFTVVAAMGLAAFYRYKNKKAERGEVVLEGSEDFRYQP</sequence>
<dbReference type="Pfam" id="PF07690">
    <property type="entry name" value="MFS_1"/>
    <property type="match status" value="1"/>
</dbReference>
<dbReference type="InterPro" id="IPR036259">
    <property type="entry name" value="MFS_trans_sf"/>
</dbReference>
<keyword evidence="4 6" id="KW-1133">Transmembrane helix</keyword>
<dbReference type="GeneID" id="28985566"/>
<keyword evidence="9" id="KW-1185">Reference proteome</keyword>
<dbReference type="GO" id="GO:0016020">
    <property type="term" value="C:membrane"/>
    <property type="evidence" value="ECO:0007669"/>
    <property type="project" value="UniProtKB-SubCell"/>
</dbReference>
<evidence type="ECO:0000256" key="5">
    <source>
        <dbReference type="ARBA" id="ARBA00023136"/>
    </source>
</evidence>
<organism evidence="8 9">
    <name type="scientific">Cutaneotrichosporon oleaginosum</name>
    <dbReference type="NCBI Taxonomy" id="879819"/>
    <lineage>
        <taxon>Eukaryota</taxon>
        <taxon>Fungi</taxon>
        <taxon>Dikarya</taxon>
        <taxon>Basidiomycota</taxon>
        <taxon>Agaricomycotina</taxon>
        <taxon>Tremellomycetes</taxon>
        <taxon>Trichosporonales</taxon>
        <taxon>Trichosporonaceae</taxon>
        <taxon>Cutaneotrichosporon</taxon>
    </lineage>
</organism>
<accession>A0A0J0XQ45</accession>
<feature type="transmembrane region" description="Helical" evidence="6">
    <location>
        <begin position="277"/>
        <end position="297"/>
    </location>
</feature>
<dbReference type="Proteomes" id="UP000053611">
    <property type="component" value="Unassembled WGS sequence"/>
</dbReference>
<proteinExistence type="predicted"/>
<gene>
    <name evidence="8" type="ORF">CC85DRAFT_296163</name>
</gene>
<feature type="transmembrane region" description="Helical" evidence="6">
    <location>
        <begin position="78"/>
        <end position="97"/>
    </location>
</feature>
<reference evidence="8 9" key="1">
    <citation type="submission" date="2015-03" db="EMBL/GenBank/DDBJ databases">
        <title>Genomics and transcriptomics of the oil-accumulating basidiomycete yeast T. oleaginosus allow insights into substrate utilization and the diverse evolutionary trajectories of mating systems in fungi.</title>
        <authorList>
            <consortium name="DOE Joint Genome Institute"/>
            <person name="Kourist R."/>
            <person name="Kracht O."/>
            <person name="Bracharz F."/>
            <person name="Lipzen A."/>
            <person name="Nolan M."/>
            <person name="Ohm R."/>
            <person name="Grigoriev I."/>
            <person name="Sun S."/>
            <person name="Heitman J."/>
            <person name="Bruck T."/>
            <person name="Nowrousian M."/>
        </authorList>
    </citation>
    <scope>NUCLEOTIDE SEQUENCE [LARGE SCALE GENOMIC DNA]</scope>
    <source>
        <strain evidence="8 9">IBC0246</strain>
    </source>
</reference>
<dbReference type="InterPro" id="IPR011701">
    <property type="entry name" value="MFS"/>
</dbReference>
<keyword evidence="5 6" id="KW-0472">Membrane</keyword>
<feature type="transmembrane region" description="Helical" evidence="6">
    <location>
        <begin position="241"/>
        <end position="265"/>
    </location>
</feature>
<dbReference type="EMBL" id="KQ087197">
    <property type="protein sequence ID" value="KLT43192.1"/>
    <property type="molecule type" value="Genomic_DNA"/>
</dbReference>
<evidence type="ECO:0000313" key="9">
    <source>
        <dbReference type="Proteomes" id="UP000053611"/>
    </source>
</evidence>
<feature type="domain" description="Major facilitator superfamily (MFS) profile" evidence="7">
    <location>
        <begin position="11"/>
        <end position="427"/>
    </location>
</feature>
<evidence type="ECO:0000313" key="8">
    <source>
        <dbReference type="EMBL" id="KLT43192.1"/>
    </source>
</evidence>
<protein>
    <submittedName>
        <fullName evidence="8">MFS general substrate transporter</fullName>
    </submittedName>
</protein>
<dbReference type="GO" id="GO:0022857">
    <property type="term" value="F:transmembrane transporter activity"/>
    <property type="evidence" value="ECO:0007669"/>
    <property type="project" value="InterPro"/>
</dbReference>
<dbReference type="AlphaFoldDB" id="A0A0J0XQ45"/>
<feature type="transmembrane region" description="Helical" evidence="6">
    <location>
        <begin position="139"/>
        <end position="159"/>
    </location>
</feature>
<dbReference type="Gene3D" id="1.20.1250.20">
    <property type="entry name" value="MFS general substrate transporter like domains"/>
    <property type="match status" value="2"/>
</dbReference>
<dbReference type="FunFam" id="1.20.1250.20:FF:000018">
    <property type="entry name" value="MFS transporter permease"/>
    <property type="match status" value="1"/>
</dbReference>
<feature type="transmembrane region" description="Helical" evidence="6">
    <location>
        <begin position="332"/>
        <end position="355"/>
    </location>
</feature>
<evidence type="ECO:0000256" key="6">
    <source>
        <dbReference type="SAM" id="Phobius"/>
    </source>
</evidence>
<name>A0A0J0XQ45_9TREE</name>
<dbReference type="InterPro" id="IPR020846">
    <property type="entry name" value="MFS_dom"/>
</dbReference>
<evidence type="ECO:0000256" key="1">
    <source>
        <dbReference type="ARBA" id="ARBA00004141"/>
    </source>
</evidence>
<keyword evidence="3 6" id="KW-0812">Transmembrane</keyword>
<feature type="transmembrane region" description="Helical" evidence="6">
    <location>
        <begin position="45"/>
        <end position="66"/>
    </location>
</feature>
<evidence type="ECO:0000256" key="4">
    <source>
        <dbReference type="ARBA" id="ARBA00022989"/>
    </source>
</evidence>
<evidence type="ECO:0000256" key="3">
    <source>
        <dbReference type="ARBA" id="ARBA00022692"/>
    </source>
</evidence>
<dbReference type="RefSeq" id="XP_018279683.1">
    <property type="nucleotide sequence ID" value="XM_018424963.1"/>
</dbReference>
<feature type="transmembrane region" description="Helical" evidence="6">
    <location>
        <begin position="401"/>
        <end position="422"/>
    </location>
</feature>
<keyword evidence="2" id="KW-0813">Transport</keyword>
<evidence type="ECO:0000256" key="2">
    <source>
        <dbReference type="ARBA" id="ARBA00022448"/>
    </source>
</evidence>
<dbReference type="PANTHER" id="PTHR43791:SF3">
    <property type="entry name" value="MAJOR FACILITATOR SUPERFAMILY (MFS) PROFILE DOMAIN-CONTAINING PROTEIN"/>
    <property type="match status" value="1"/>
</dbReference>
<feature type="transmembrane region" description="Helical" evidence="6">
    <location>
        <begin position="171"/>
        <end position="194"/>
    </location>
</feature>
<evidence type="ECO:0000259" key="7">
    <source>
        <dbReference type="PROSITE" id="PS50850"/>
    </source>
</evidence>
<feature type="transmembrane region" description="Helical" evidence="6">
    <location>
        <begin position="367"/>
        <end position="389"/>
    </location>
</feature>
<comment type="subcellular location">
    <subcellularLocation>
        <location evidence="1">Membrane</location>
        <topology evidence="1">Multi-pass membrane protein</topology>
    </subcellularLocation>
</comment>
<dbReference type="OrthoDB" id="3639251at2759"/>